<dbReference type="Proteomes" id="UP000681290">
    <property type="component" value="Unassembled WGS sequence"/>
</dbReference>
<organism evidence="2 3">
    <name type="scientific">Paenibacillus woosongensis</name>
    <dbReference type="NCBI Taxonomy" id="307580"/>
    <lineage>
        <taxon>Bacteria</taxon>
        <taxon>Bacillati</taxon>
        <taxon>Bacillota</taxon>
        <taxon>Bacilli</taxon>
        <taxon>Bacillales</taxon>
        <taxon>Paenibacillaceae</taxon>
        <taxon>Paenibacillus</taxon>
    </lineage>
</organism>
<sequence length="216" mass="24705">MASAVIVGIGTFFGLLTVLLNSGAGLLSKDNKPFAIFIALVTLVGITLFIYLGKMLFKSFEHVPQTLGIIIICCIFTLPAIQTGYKLKDSYRKFYAKQQTDKYVSQLQDIFLKDNSTLKFDYEQSNYETLYYGDLNRLRFEKTDENTLTTDEIDKLLLSLPLNNKGYRVSIAFGEYRPEYERKISSIAIFLDQNKEPTSCGVDYENYSLCDKYNKE</sequence>
<evidence type="ECO:0000313" key="2">
    <source>
        <dbReference type="EMBL" id="GIP58479.1"/>
    </source>
</evidence>
<comment type="caution">
    <text evidence="2">The sequence shown here is derived from an EMBL/GenBank/DDBJ whole genome shotgun (WGS) entry which is preliminary data.</text>
</comment>
<evidence type="ECO:0000313" key="3">
    <source>
        <dbReference type="Proteomes" id="UP000681290"/>
    </source>
</evidence>
<proteinExistence type="predicted"/>
<keyword evidence="1" id="KW-0812">Transmembrane</keyword>
<reference evidence="2 3" key="1">
    <citation type="submission" date="2021-03" db="EMBL/GenBank/DDBJ databases">
        <title>Antimicrobial resistance genes in bacteria isolated from Japanese honey, and their potential for conferring macrolide and lincosamide resistance in the American foulbrood pathogen Paenibacillus larvae.</title>
        <authorList>
            <person name="Okamoto M."/>
            <person name="Kumagai M."/>
            <person name="Kanamori H."/>
            <person name="Takamatsu D."/>
        </authorList>
    </citation>
    <scope>NUCLEOTIDE SEQUENCE [LARGE SCALE GENOMIC DNA]</scope>
    <source>
        <strain evidence="2 3">J15TS10</strain>
    </source>
</reference>
<evidence type="ECO:0000256" key="1">
    <source>
        <dbReference type="SAM" id="Phobius"/>
    </source>
</evidence>
<keyword evidence="3" id="KW-1185">Reference proteome</keyword>
<feature type="transmembrane region" description="Helical" evidence="1">
    <location>
        <begin position="34"/>
        <end position="53"/>
    </location>
</feature>
<feature type="transmembrane region" description="Helical" evidence="1">
    <location>
        <begin position="65"/>
        <end position="85"/>
    </location>
</feature>
<dbReference type="RefSeq" id="WP_213590904.1">
    <property type="nucleotide sequence ID" value="NZ_BOSM01000003.1"/>
</dbReference>
<accession>A0ABQ4MRD6</accession>
<name>A0ABQ4MRD6_9BACL</name>
<dbReference type="EMBL" id="BOSM01000003">
    <property type="protein sequence ID" value="GIP58479.1"/>
    <property type="molecule type" value="Genomic_DNA"/>
</dbReference>
<keyword evidence="1" id="KW-1133">Transmembrane helix</keyword>
<protein>
    <submittedName>
        <fullName evidence="2">Uncharacterized protein</fullName>
    </submittedName>
</protein>
<feature type="transmembrane region" description="Helical" evidence="1">
    <location>
        <begin position="6"/>
        <end position="27"/>
    </location>
</feature>
<keyword evidence="1" id="KW-0472">Membrane</keyword>
<gene>
    <name evidence="2" type="ORF">J15TS10_22930</name>
</gene>